<evidence type="ECO:0000259" key="7">
    <source>
        <dbReference type="PROSITE" id="PS51272"/>
    </source>
</evidence>
<dbReference type="InterPro" id="IPR051202">
    <property type="entry name" value="Peptidase_C40"/>
</dbReference>
<protein>
    <recommendedName>
        <fullName evidence="11">SLH domain-containing protein</fullName>
    </recommendedName>
</protein>
<evidence type="ECO:0000256" key="4">
    <source>
        <dbReference type="ARBA" id="ARBA00022801"/>
    </source>
</evidence>
<evidence type="ECO:0000256" key="2">
    <source>
        <dbReference type="ARBA" id="ARBA00022670"/>
    </source>
</evidence>
<gene>
    <name evidence="9" type="ORF">HMPREF1015_02487</name>
</gene>
<dbReference type="PROSITE" id="PS51935">
    <property type="entry name" value="NLPC_P60"/>
    <property type="match status" value="1"/>
</dbReference>
<dbReference type="Pfam" id="PF00395">
    <property type="entry name" value="SLH"/>
    <property type="match status" value="2"/>
</dbReference>
<accession>G9QL77</accession>
<dbReference type="Pfam" id="PF00877">
    <property type="entry name" value="NLPC_P60"/>
    <property type="match status" value="1"/>
</dbReference>
<dbReference type="RefSeq" id="WP_003354110.1">
    <property type="nucleotide sequence ID" value="NZ_JH414752.1"/>
</dbReference>
<reference evidence="9 10" key="1">
    <citation type="submission" date="2011-09" db="EMBL/GenBank/DDBJ databases">
        <title>The Genome Sequence of Bacillus smithii 7_3_47FAA.</title>
        <authorList>
            <consortium name="The Broad Institute Genome Sequencing Platform"/>
            <person name="Earl A."/>
            <person name="Ward D."/>
            <person name="Feldgarden M."/>
            <person name="Gevers D."/>
            <person name="Daigneault M."/>
            <person name="Strauss J."/>
            <person name="Allen-Vercoe E."/>
            <person name="Young S.K."/>
            <person name="Zeng Q."/>
            <person name="Gargeya S."/>
            <person name="Fitzgerald M."/>
            <person name="Haas B."/>
            <person name="Abouelleil A."/>
            <person name="Alvarado L."/>
            <person name="Arachchi H.M."/>
            <person name="Berlin A."/>
            <person name="Brown A."/>
            <person name="Chapman S.B."/>
            <person name="Chen Z."/>
            <person name="Dunbar C."/>
            <person name="Freedman E."/>
            <person name="Gearin G."/>
            <person name="Goldberg J."/>
            <person name="Griggs A."/>
            <person name="Gujja S."/>
            <person name="Heiman D."/>
            <person name="Howarth C."/>
            <person name="Larson L."/>
            <person name="Lui A."/>
            <person name="MacDonald P.J.P."/>
            <person name="Montmayeur A."/>
            <person name="Murphy C."/>
            <person name="Neiman D."/>
            <person name="Pearson M."/>
            <person name="Priest M."/>
            <person name="Roberts A."/>
            <person name="Saif S."/>
            <person name="Shea T."/>
            <person name="Shenoy N."/>
            <person name="Sisk P."/>
            <person name="Stolte C."/>
            <person name="Sykes S."/>
            <person name="Wortman J."/>
            <person name="Nusbaum C."/>
            <person name="Birren B."/>
        </authorList>
    </citation>
    <scope>NUCLEOTIDE SEQUENCE [LARGE SCALE GENOMIC DNA]</scope>
    <source>
        <strain evidence="9 10">7_3_47FAA</strain>
    </source>
</reference>
<feature type="signal peptide" evidence="6">
    <location>
        <begin position="1"/>
        <end position="28"/>
    </location>
</feature>
<keyword evidence="10" id="KW-1185">Reference proteome</keyword>
<evidence type="ECO:0000259" key="8">
    <source>
        <dbReference type="PROSITE" id="PS51935"/>
    </source>
</evidence>
<name>G9QL77_9BACI</name>
<evidence type="ECO:0008006" key="11">
    <source>
        <dbReference type="Google" id="ProtNLM"/>
    </source>
</evidence>
<evidence type="ECO:0000256" key="3">
    <source>
        <dbReference type="ARBA" id="ARBA00022729"/>
    </source>
</evidence>
<proteinExistence type="inferred from homology"/>
<dbReference type="AlphaFoldDB" id="G9QL77"/>
<evidence type="ECO:0000313" key="9">
    <source>
        <dbReference type="EMBL" id="EHL78101.1"/>
    </source>
</evidence>
<dbReference type="Proteomes" id="UP000011747">
    <property type="component" value="Unassembled WGS sequence"/>
</dbReference>
<evidence type="ECO:0000256" key="1">
    <source>
        <dbReference type="ARBA" id="ARBA00007074"/>
    </source>
</evidence>
<dbReference type="PANTHER" id="PTHR47053">
    <property type="entry name" value="MUREIN DD-ENDOPEPTIDASE MEPH-RELATED"/>
    <property type="match status" value="1"/>
</dbReference>
<dbReference type="GO" id="GO:0006508">
    <property type="term" value="P:proteolysis"/>
    <property type="evidence" value="ECO:0007669"/>
    <property type="project" value="UniProtKB-KW"/>
</dbReference>
<feature type="chain" id="PRO_5003526233" description="SLH domain-containing protein" evidence="6">
    <location>
        <begin position="29"/>
        <end position="330"/>
    </location>
</feature>
<comment type="caution">
    <text evidence="9">The sequence shown here is derived from an EMBL/GenBank/DDBJ whole genome shotgun (WGS) entry which is preliminary data.</text>
</comment>
<keyword evidence="5" id="KW-0788">Thiol protease</keyword>
<keyword evidence="3 6" id="KW-0732">Signal</keyword>
<keyword evidence="4" id="KW-0378">Hydrolase</keyword>
<dbReference type="PANTHER" id="PTHR47053:SF1">
    <property type="entry name" value="MUREIN DD-ENDOPEPTIDASE MEPH-RELATED"/>
    <property type="match status" value="1"/>
</dbReference>
<dbReference type="PROSITE" id="PS51272">
    <property type="entry name" value="SLH"/>
    <property type="match status" value="2"/>
</dbReference>
<feature type="domain" description="SLH" evidence="7">
    <location>
        <begin position="214"/>
        <end position="277"/>
    </location>
</feature>
<evidence type="ECO:0000313" key="10">
    <source>
        <dbReference type="Proteomes" id="UP000011747"/>
    </source>
</evidence>
<dbReference type="InterPro" id="IPR038765">
    <property type="entry name" value="Papain-like_cys_pep_sf"/>
</dbReference>
<dbReference type="Gene3D" id="3.90.1720.10">
    <property type="entry name" value="endopeptidase domain like (from Nostoc punctiforme)"/>
    <property type="match status" value="1"/>
</dbReference>
<feature type="domain" description="SLH" evidence="7">
    <location>
        <begin position="155"/>
        <end position="213"/>
    </location>
</feature>
<comment type="similarity">
    <text evidence="1">Belongs to the peptidase C40 family.</text>
</comment>
<dbReference type="HOGENOM" id="CLU_071779_0_0_9"/>
<evidence type="ECO:0000256" key="5">
    <source>
        <dbReference type="ARBA" id="ARBA00022807"/>
    </source>
</evidence>
<dbReference type="InterPro" id="IPR000064">
    <property type="entry name" value="NLP_P60_dom"/>
</dbReference>
<sequence>MKTGGKLIKIVFFAFVLLLAFPFKQAFAASFTGYQVVDYAKNFLGVRYVYGGTTPNGFDCSGYTSYVYKHFGISLPRTSGGQFSTGKSVSKSSLLPGDLVFFKNTYQSGISHVGIYVGDNKFINAASSGVEIDSLSNSYWSSKYAGAKRVLSQPVGTLFKDLGDTHPALVAIKELNSEGIIKGYSNGLYHPDDEVTRGQAAAIINRALHLAAPSSASFKDVSSSNPFAKDIAAIEKAGIINGYSDGTFRPYDPMTRAQMAVIVTKAFKKNVASVSSSQPAYQDVPSSYWAFAEINTIHNIDKTTVYQTSKYRAGDETTRADFAAAIYNAK</sequence>
<dbReference type="SUPFAM" id="SSF54001">
    <property type="entry name" value="Cysteine proteinases"/>
    <property type="match status" value="1"/>
</dbReference>
<dbReference type="PATRIC" id="fig|665952.3.peg.1791"/>
<dbReference type="InterPro" id="IPR001119">
    <property type="entry name" value="SLH_dom"/>
</dbReference>
<evidence type="ECO:0000256" key="6">
    <source>
        <dbReference type="SAM" id="SignalP"/>
    </source>
</evidence>
<feature type="domain" description="NlpC/P60" evidence="8">
    <location>
        <begin position="30"/>
        <end position="151"/>
    </location>
</feature>
<dbReference type="GO" id="GO:0008234">
    <property type="term" value="F:cysteine-type peptidase activity"/>
    <property type="evidence" value="ECO:0007669"/>
    <property type="project" value="UniProtKB-KW"/>
</dbReference>
<organism evidence="9 10">
    <name type="scientific">Bacillus smithii 7_3_47FAA</name>
    <dbReference type="NCBI Taxonomy" id="665952"/>
    <lineage>
        <taxon>Bacteria</taxon>
        <taxon>Bacillati</taxon>
        <taxon>Bacillota</taxon>
        <taxon>Bacilli</taxon>
        <taxon>Bacillales</taxon>
        <taxon>Bacillaceae</taxon>
        <taxon>Bacillus</taxon>
    </lineage>
</organism>
<keyword evidence="2" id="KW-0645">Protease</keyword>
<dbReference type="EMBL" id="ACWF01000093">
    <property type="protein sequence ID" value="EHL78101.1"/>
    <property type="molecule type" value="Genomic_DNA"/>
</dbReference>